<dbReference type="PANTHER" id="PTHR28258">
    <property type="entry name" value="VACUOLAR SEGREGATION PROTEIN 7"/>
    <property type="match status" value="1"/>
</dbReference>
<feature type="region of interest" description="Disordered" evidence="1">
    <location>
        <begin position="135"/>
        <end position="160"/>
    </location>
</feature>
<keyword evidence="2" id="KW-0472">Membrane</keyword>
<dbReference type="InParanoid" id="A0A162USK2"/>
<evidence type="ECO:0000256" key="1">
    <source>
        <dbReference type="SAM" id="MobiDB-lite"/>
    </source>
</evidence>
<gene>
    <name evidence="3" type="ORF">PHYBLDRAFT_185619</name>
</gene>
<dbReference type="OrthoDB" id="1204at2759"/>
<sequence length="614" mass="67897">MATYYSPSQIPSTVTLDDSGIGATTTSTEDELLSSSPSRSRTLRRKPNMDVATPLARNVSRTRPNFSAVQSSDASRFMTLDSLPFRSLMPSKSRDLLASKQDYISGGSLRQLTVETAVFPDPPIFHTNEARRVTSQGDVKSIKSGNESIRSQKKKRRPIASSYITPTEIFAQNLSDAVLDVDDSDEHEGYVYRDKTSQASFYPPPWSNVDSDHPQSFHGPSSFYSTLPPHNRYSTPSTAAGSVVGAATDHMNPGGGGGGGGGTEGSDYYAREKPSYSSFYNYNYNSDQQQPQQQHNQQYQKQSRHSPRRPVLRSAVSELPTTGGHPYTLSSLQKKPRYQRQDYWYPSDDENRPLVNRAYGKKRRKPSGKNKGMILLWIFLGCMAGTGAIWLFLIFVASPLTEVEVVGISNVLGTQKELIFNLQVRARNYNWWTVQISHASFSVFASSHFVPTIASMNQTNDSPLESSESSLVGIDPQGADPAEFLGTIYQLEDPLVFEPGKIFHSTQSTAISQIQIKNPGATHGDNRGNERWSLLIRYPYELTVRGVLKYSLMSLPGVTQLHSARVCNVSSIDPATGKISDVPLPERTICDDPSPVEVLYPFSSQTYSPLSNLP</sequence>
<feature type="compositionally biased region" description="Low complexity" evidence="1">
    <location>
        <begin position="275"/>
        <end position="301"/>
    </location>
</feature>
<proteinExistence type="predicted"/>
<dbReference type="Pfam" id="PF12751">
    <property type="entry name" value="Vac7"/>
    <property type="match status" value="1"/>
</dbReference>
<dbReference type="Proteomes" id="UP000077315">
    <property type="component" value="Unassembled WGS sequence"/>
</dbReference>
<dbReference type="GO" id="GO:0000011">
    <property type="term" value="P:vacuole inheritance"/>
    <property type="evidence" value="ECO:0007669"/>
    <property type="project" value="TreeGrafter"/>
</dbReference>
<dbReference type="RefSeq" id="XP_018295812.1">
    <property type="nucleotide sequence ID" value="XM_018439107.1"/>
</dbReference>
<dbReference type="PANTHER" id="PTHR28258:SF1">
    <property type="entry name" value="VACUOLAR SEGREGATION PROTEIN 7"/>
    <property type="match status" value="1"/>
</dbReference>
<accession>A0A162USK2</accession>
<keyword evidence="2" id="KW-1133">Transmembrane helix</keyword>
<dbReference type="STRING" id="763407.A0A162USK2"/>
<dbReference type="GO" id="GO:1903778">
    <property type="term" value="P:protein localization to vacuolar membrane"/>
    <property type="evidence" value="ECO:0007669"/>
    <property type="project" value="TreeGrafter"/>
</dbReference>
<feature type="compositionally biased region" description="Gly residues" evidence="1">
    <location>
        <begin position="253"/>
        <end position="264"/>
    </location>
</feature>
<dbReference type="AlphaFoldDB" id="A0A162USK2"/>
<evidence type="ECO:0000256" key="2">
    <source>
        <dbReference type="SAM" id="Phobius"/>
    </source>
</evidence>
<feature type="transmembrane region" description="Helical" evidence="2">
    <location>
        <begin position="372"/>
        <end position="396"/>
    </location>
</feature>
<reference evidence="4" key="1">
    <citation type="submission" date="2015-06" db="EMBL/GenBank/DDBJ databases">
        <title>Expansion of signal transduction pathways in fungi by whole-genome duplication.</title>
        <authorList>
            <consortium name="DOE Joint Genome Institute"/>
            <person name="Corrochano L.M."/>
            <person name="Kuo A."/>
            <person name="Marcet-Houben M."/>
            <person name="Polaino S."/>
            <person name="Salamov A."/>
            <person name="Villalobos J.M."/>
            <person name="Alvarez M.I."/>
            <person name="Avalos J."/>
            <person name="Benito E.P."/>
            <person name="Benoit I."/>
            <person name="Burger G."/>
            <person name="Camino L.P."/>
            <person name="Canovas D."/>
            <person name="Cerda-Olmedo E."/>
            <person name="Cheng J.-F."/>
            <person name="Dominguez A."/>
            <person name="Elias M."/>
            <person name="Eslava A.P."/>
            <person name="Glaser F."/>
            <person name="Grimwood J."/>
            <person name="Gutierrez G."/>
            <person name="Heitman J."/>
            <person name="Henrissat B."/>
            <person name="Iturriaga E.A."/>
            <person name="Lang B.F."/>
            <person name="Lavin J.L."/>
            <person name="Lee S."/>
            <person name="Li W."/>
            <person name="Lindquist E."/>
            <person name="Lopez-Garcia S."/>
            <person name="Luque E.M."/>
            <person name="Marcos A.T."/>
            <person name="Martin J."/>
            <person name="McCluskey K."/>
            <person name="Medina H.R."/>
            <person name="Miralles-Duran A."/>
            <person name="Miyazaki A."/>
            <person name="Munoz-Torres E."/>
            <person name="Oguiza J.A."/>
            <person name="Ohm R."/>
            <person name="Olmedo M."/>
            <person name="Orejas M."/>
            <person name="Ortiz-Castellanos L."/>
            <person name="Pisabarro A.G."/>
            <person name="Rodriguez-Romero J."/>
            <person name="Ruiz-Herrera J."/>
            <person name="Ruiz-Vazquez R."/>
            <person name="Sanz C."/>
            <person name="Schackwitz W."/>
            <person name="Schmutz J."/>
            <person name="Shahriari M."/>
            <person name="Shelest E."/>
            <person name="Silva-Franco F."/>
            <person name="Soanes D."/>
            <person name="Syed K."/>
            <person name="Tagua V.G."/>
            <person name="Talbot N.J."/>
            <person name="Thon M."/>
            <person name="De vries R.P."/>
            <person name="Wiebenga A."/>
            <person name="Yadav J.S."/>
            <person name="Braun E.L."/>
            <person name="Baker S."/>
            <person name="Garre V."/>
            <person name="Horwitz B."/>
            <person name="Torres-Martinez S."/>
            <person name="Idnurm A."/>
            <person name="Herrera-Estrella A."/>
            <person name="Gabaldon T."/>
            <person name="Grigoriev I.V."/>
        </authorList>
    </citation>
    <scope>NUCLEOTIDE SEQUENCE [LARGE SCALE GENOMIC DNA]</scope>
    <source>
        <strain evidence="4">NRRL 1555(-)</strain>
    </source>
</reference>
<name>A0A162USK2_PHYB8</name>
<feature type="region of interest" description="Disordered" evidence="1">
    <location>
        <begin position="15"/>
        <end position="47"/>
    </location>
</feature>
<dbReference type="GO" id="GO:0000329">
    <property type="term" value="C:fungal-type vacuole membrane"/>
    <property type="evidence" value="ECO:0007669"/>
    <property type="project" value="TreeGrafter"/>
</dbReference>
<organism evidence="3 4">
    <name type="scientific">Phycomyces blakesleeanus (strain ATCC 8743b / DSM 1359 / FGSC 10004 / NBRC 33097 / NRRL 1555)</name>
    <dbReference type="NCBI Taxonomy" id="763407"/>
    <lineage>
        <taxon>Eukaryota</taxon>
        <taxon>Fungi</taxon>
        <taxon>Fungi incertae sedis</taxon>
        <taxon>Mucoromycota</taxon>
        <taxon>Mucoromycotina</taxon>
        <taxon>Mucoromycetes</taxon>
        <taxon>Mucorales</taxon>
        <taxon>Phycomycetaceae</taxon>
        <taxon>Phycomyces</taxon>
    </lineage>
</organism>
<dbReference type="GeneID" id="29000013"/>
<evidence type="ECO:0000313" key="4">
    <source>
        <dbReference type="Proteomes" id="UP000077315"/>
    </source>
</evidence>
<dbReference type="VEuPathDB" id="FungiDB:PHYBLDRAFT_185619"/>
<feature type="compositionally biased region" description="Polar residues" evidence="1">
    <location>
        <begin position="135"/>
        <end position="149"/>
    </location>
</feature>
<feature type="region of interest" description="Disordered" evidence="1">
    <location>
        <begin position="203"/>
        <end position="223"/>
    </location>
</feature>
<dbReference type="GO" id="GO:0070772">
    <property type="term" value="C:PAS complex"/>
    <property type="evidence" value="ECO:0007669"/>
    <property type="project" value="TreeGrafter"/>
</dbReference>
<keyword evidence="2" id="KW-0812">Transmembrane</keyword>
<feature type="region of interest" description="Disordered" evidence="1">
    <location>
        <begin position="245"/>
        <end position="310"/>
    </location>
</feature>
<keyword evidence="4" id="KW-1185">Reference proteome</keyword>
<evidence type="ECO:0000313" key="3">
    <source>
        <dbReference type="EMBL" id="OAD77772.1"/>
    </source>
</evidence>
<dbReference type="EMBL" id="KV440974">
    <property type="protein sequence ID" value="OAD77772.1"/>
    <property type="molecule type" value="Genomic_DNA"/>
</dbReference>
<dbReference type="InterPro" id="IPR024260">
    <property type="entry name" value="Vac7"/>
</dbReference>
<protein>
    <submittedName>
        <fullName evidence="3">Uncharacterized protein</fullName>
    </submittedName>
</protein>
<dbReference type="GO" id="GO:0010513">
    <property type="term" value="P:positive regulation of phosphatidylinositol biosynthetic process"/>
    <property type="evidence" value="ECO:0007669"/>
    <property type="project" value="TreeGrafter"/>
</dbReference>